<evidence type="ECO:0008006" key="4">
    <source>
        <dbReference type="Google" id="ProtNLM"/>
    </source>
</evidence>
<gene>
    <name evidence="2" type="ORF">GJV78_05410</name>
</gene>
<keyword evidence="3" id="KW-1185">Reference proteome</keyword>
<keyword evidence="1" id="KW-1133">Transmembrane helix</keyword>
<reference evidence="2 3" key="1">
    <citation type="submission" date="2019-11" db="EMBL/GenBank/DDBJ databases">
        <title>Escherichia alba sp. nov. isolated from the gut of plastic-eating superworms Zophobas atratus.</title>
        <authorList>
            <person name="Yang Y."/>
        </authorList>
    </citation>
    <scope>NUCLEOTIDE SEQUENCE [LARGE SCALE GENOMIC DNA]</scope>
    <source>
        <strain evidence="3">BIT-B35</strain>
    </source>
</reference>
<dbReference type="AlphaFoldDB" id="A0A6L6IKW7"/>
<keyword evidence="1" id="KW-0812">Transmembrane</keyword>
<sequence length="104" mass="10567">MRELHVLEINEVSGAGLLSAIGAGVLGGVMGITSGLFKGGVGGGNTGGILGAGIIAALVGMCVGGIVYGVQGVLYGLANDWDKTLEVFNNYTEQFFDFTMNVPK</sequence>
<feature type="transmembrane region" description="Helical" evidence="1">
    <location>
        <begin position="49"/>
        <end position="70"/>
    </location>
</feature>
<accession>A0A6L6IKW7</accession>
<evidence type="ECO:0000256" key="1">
    <source>
        <dbReference type="SAM" id="Phobius"/>
    </source>
</evidence>
<dbReference type="EMBL" id="WMJZ01000005">
    <property type="protein sequence ID" value="MTH45710.1"/>
    <property type="molecule type" value="Genomic_DNA"/>
</dbReference>
<dbReference type="RefSeq" id="WP_155107362.1">
    <property type="nucleotide sequence ID" value="NZ_WMJZ01000005.1"/>
</dbReference>
<evidence type="ECO:0000313" key="3">
    <source>
        <dbReference type="Proteomes" id="UP000477739"/>
    </source>
</evidence>
<protein>
    <recommendedName>
        <fullName evidence="4">Colicin V synthesis protein</fullName>
    </recommendedName>
</protein>
<dbReference type="Proteomes" id="UP000477739">
    <property type="component" value="Unassembled WGS sequence"/>
</dbReference>
<organism evidence="2 3">
    <name type="scientific">Intestinirhabdus alba</name>
    <dbReference type="NCBI Taxonomy" id="2899544"/>
    <lineage>
        <taxon>Bacteria</taxon>
        <taxon>Pseudomonadati</taxon>
        <taxon>Pseudomonadota</taxon>
        <taxon>Gammaproteobacteria</taxon>
        <taxon>Enterobacterales</taxon>
        <taxon>Enterobacteriaceae</taxon>
        <taxon>Intestinirhabdus</taxon>
    </lineage>
</organism>
<name>A0A6L6IKW7_9ENTR</name>
<feature type="transmembrane region" description="Helical" evidence="1">
    <location>
        <begin position="12"/>
        <end position="37"/>
    </location>
</feature>
<comment type="caution">
    <text evidence="2">The sequence shown here is derived from an EMBL/GenBank/DDBJ whole genome shotgun (WGS) entry which is preliminary data.</text>
</comment>
<evidence type="ECO:0000313" key="2">
    <source>
        <dbReference type="EMBL" id="MTH45710.1"/>
    </source>
</evidence>
<proteinExistence type="predicted"/>
<keyword evidence="1" id="KW-0472">Membrane</keyword>
<dbReference type="OrthoDB" id="6549049at2"/>